<dbReference type="Pfam" id="PF03712">
    <property type="entry name" value="Cu2_monoox_C"/>
    <property type="match status" value="1"/>
</dbReference>
<evidence type="ECO:0000256" key="3">
    <source>
        <dbReference type="ARBA" id="ARBA00023180"/>
    </source>
</evidence>
<dbReference type="InterPro" id="IPR000323">
    <property type="entry name" value="Cu2_ascorb_mOase_N"/>
</dbReference>
<reference evidence="7 8" key="1">
    <citation type="submission" date="2024-08" db="EMBL/GenBank/DDBJ databases">
        <authorList>
            <person name="Cucini C."/>
            <person name="Frati F."/>
        </authorList>
    </citation>
    <scope>NUCLEOTIDE SEQUENCE [LARGE SCALE GENOMIC DNA]</scope>
</reference>
<evidence type="ECO:0000256" key="5">
    <source>
        <dbReference type="SAM" id="SignalP"/>
    </source>
</evidence>
<name>A0ABP1RP18_9HEXA</name>
<organism evidence="7 8">
    <name type="scientific">Orchesella dallaii</name>
    <dbReference type="NCBI Taxonomy" id="48710"/>
    <lineage>
        <taxon>Eukaryota</taxon>
        <taxon>Metazoa</taxon>
        <taxon>Ecdysozoa</taxon>
        <taxon>Arthropoda</taxon>
        <taxon>Hexapoda</taxon>
        <taxon>Collembola</taxon>
        <taxon>Entomobryomorpha</taxon>
        <taxon>Entomobryoidea</taxon>
        <taxon>Orchesellidae</taxon>
        <taxon>Orchesellinae</taxon>
        <taxon>Orchesella</taxon>
    </lineage>
</organism>
<sequence length="635" mass="72311">MKLKVLPERFLLIVLLKLFELSFCFCELNPYRHVVIPDPDGNYRLEWLVDWEQERVIFNITVNTRGMVGFGLALKANRTGADIVLGGVGKDGRSYFSDRHSFGNGLPTIDEYQDYILHEARERNSQTFLSFSRPFDTCDEDQDLPISNDLLTIIWGYSDIDLDDEAQSDFQHTGTFQAYLLDPDLAPRNERGEVVRLENENIEGGTKVFNITGRMERVPIQETTYWCNYHRVPTKSKQHIIGFNPVLPTESDTRHIHHLILYRCYAPAGMNPETFYEGHTRNGGHECYINAEPETMAATYCSEVLYAWAVGGRAIFLPEHVGLPMSENGMEYFMLETHYDNPNLLPNLNVSITLEAYYTVEIRPNDVGVLWIGQLSPGATTLVIPPDSTNHIALGHCASECTRQAFGNKPIHIIATLLHTHTSGAGVRALHFRGQTELPWINGDDNYNFNYQQFRILKQERTVLPGDQLIMRCVYDVSTRNSSAVTGGFSTRQEMCNTLLFYYNRLLGVSNCLSEIRSEEYFRLLGVSNITWDRPAKDMVVRHPPEFSGLTMRDYTNDHIEWDVEMRNELERQQIFGPQVSMCPNARPGDGEDTPDGSESNSLGDGAEEDSEFISRLPTGTPRYTRPPQCTRRGE</sequence>
<dbReference type="InterPro" id="IPR045266">
    <property type="entry name" value="DOH_DOMON"/>
</dbReference>
<dbReference type="PROSITE" id="PS50836">
    <property type="entry name" value="DOMON"/>
    <property type="match status" value="1"/>
</dbReference>
<comment type="similarity">
    <text evidence="1">Belongs to the copper type II ascorbate-dependent monooxygenase family.</text>
</comment>
<comment type="caution">
    <text evidence="7">The sequence shown here is derived from an EMBL/GenBank/DDBJ whole genome shotgun (WGS) entry which is preliminary data.</text>
</comment>
<keyword evidence="5" id="KW-0732">Signal</keyword>
<dbReference type="Gene3D" id="2.60.120.310">
    <property type="entry name" value="Copper type II, ascorbate-dependent monooxygenase, N-terminal domain"/>
    <property type="match status" value="1"/>
</dbReference>
<dbReference type="Pfam" id="PF01082">
    <property type="entry name" value="Cu2_monooxygen"/>
    <property type="match status" value="1"/>
</dbReference>
<dbReference type="InterPro" id="IPR024548">
    <property type="entry name" value="Cu2_monoox_C"/>
</dbReference>
<dbReference type="SMART" id="SM00664">
    <property type="entry name" value="DoH"/>
    <property type="match status" value="1"/>
</dbReference>
<evidence type="ECO:0000313" key="8">
    <source>
        <dbReference type="Proteomes" id="UP001642540"/>
    </source>
</evidence>
<dbReference type="InterPro" id="IPR014784">
    <property type="entry name" value="Cu2_ascorb_mOase-like_C"/>
</dbReference>
<evidence type="ECO:0000256" key="4">
    <source>
        <dbReference type="SAM" id="MobiDB-lite"/>
    </source>
</evidence>
<keyword evidence="2" id="KW-1015">Disulfide bond</keyword>
<feature type="region of interest" description="Disordered" evidence="4">
    <location>
        <begin position="577"/>
        <end position="635"/>
    </location>
</feature>
<dbReference type="InterPro" id="IPR005018">
    <property type="entry name" value="DOMON_domain"/>
</dbReference>
<feature type="chain" id="PRO_5046807386" description="DOMON domain-containing protein" evidence="5">
    <location>
        <begin position="27"/>
        <end position="635"/>
    </location>
</feature>
<dbReference type="PANTHER" id="PTHR10157">
    <property type="entry name" value="DOPAMINE BETA HYDROXYLASE RELATED"/>
    <property type="match status" value="1"/>
</dbReference>
<feature type="signal peptide" evidence="5">
    <location>
        <begin position="1"/>
        <end position="26"/>
    </location>
</feature>
<dbReference type="Gene3D" id="2.60.120.230">
    <property type="match status" value="1"/>
</dbReference>
<dbReference type="Pfam" id="PF03351">
    <property type="entry name" value="DOMON"/>
    <property type="match status" value="1"/>
</dbReference>
<evidence type="ECO:0000256" key="1">
    <source>
        <dbReference type="ARBA" id="ARBA00010676"/>
    </source>
</evidence>
<gene>
    <name evidence="7" type="ORF">ODALV1_LOCUS24483</name>
</gene>
<keyword evidence="8" id="KW-1185">Reference proteome</keyword>
<dbReference type="CDD" id="cd09631">
    <property type="entry name" value="DOMON_DOH"/>
    <property type="match status" value="1"/>
</dbReference>
<dbReference type="Proteomes" id="UP001642540">
    <property type="component" value="Unassembled WGS sequence"/>
</dbReference>
<dbReference type="InterPro" id="IPR000945">
    <property type="entry name" value="DBH-like"/>
</dbReference>
<evidence type="ECO:0000259" key="6">
    <source>
        <dbReference type="PROSITE" id="PS50836"/>
    </source>
</evidence>
<dbReference type="InterPro" id="IPR036939">
    <property type="entry name" value="Cu2_ascorb_mOase_N_sf"/>
</dbReference>
<feature type="domain" description="DOMON" evidence="6">
    <location>
        <begin position="41"/>
        <end position="158"/>
    </location>
</feature>
<evidence type="ECO:0000256" key="2">
    <source>
        <dbReference type="ARBA" id="ARBA00023157"/>
    </source>
</evidence>
<evidence type="ECO:0000313" key="7">
    <source>
        <dbReference type="EMBL" id="CAL8132127.1"/>
    </source>
</evidence>
<accession>A0ABP1RP18</accession>
<proteinExistence type="inferred from homology"/>
<dbReference type="PANTHER" id="PTHR10157:SF23">
    <property type="entry name" value="MOXD1 HOMOLOG 1"/>
    <property type="match status" value="1"/>
</dbReference>
<keyword evidence="3" id="KW-0325">Glycoprotein</keyword>
<dbReference type="InterPro" id="IPR008977">
    <property type="entry name" value="PHM/PNGase_F_dom_sf"/>
</dbReference>
<dbReference type="SUPFAM" id="SSF49742">
    <property type="entry name" value="PHM/PNGase F"/>
    <property type="match status" value="2"/>
</dbReference>
<dbReference type="EMBL" id="CAXLJM020000092">
    <property type="protein sequence ID" value="CAL8132127.1"/>
    <property type="molecule type" value="Genomic_DNA"/>
</dbReference>
<protein>
    <recommendedName>
        <fullName evidence="6">DOMON domain-containing protein</fullName>
    </recommendedName>
</protein>